<keyword evidence="2" id="KW-1003">Cell membrane</keyword>
<organism evidence="8 9">
    <name type="scientific">Paramaledivibacter caminithermalis (strain DSM 15212 / CIP 107654 / DViRD3)</name>
    <name type="common">Clostridium caminithermale</name>
    <dbReference type="NCBI Taxonomy" id="1121301"/>
    <lineage>
        <taxon>Bacteria</taxon>
        <taxon>Bacillati</taxon>
        <taxon>Bacillota</taxon>
        <taxon>Clostridia</taxon>
        <taxon>Peptostreptococcales</taxon>
        <taxon>Caminicellaceae</taxon>
        <taxon>Paramaledivibacter</taxon>
    </lineage>
</organism>
<evidence type="ECO:0000256" key="6">
    <source>
        <dbReference type="SAM" id="Phobius"/>
    </source>
</evidence>
<evidence type="ECO:0000256" key="2">
    <source>
        <dbReference type="ARBA" id="ARBA00022475"/>
    </source>
</evidence>
<keyword evidence="5 6" id="KW-0472">Membrane</keyword>
<keyword evidence="9" id="KW-1185">Reference proteome</keyword>
<proteinExistence type="predicted"/>
<evidence type="ECO:0000259" key="7">
    <source>
        <dbReference type="Pfam" id="PF03553"/>
    </source>
</evidence>
<evidence type="ECO:0000256" key="5">
    <source>
        <dbReference type="ARBA" id="ARBA00023136"/>
    </source>
</evidence>
<feature type="transmembrane region" description="Helical" evidence="6">
    <location>
        <begin position="371"/>
        <end position="389"/>
    </location>
</feature>
<feature type="transmembrane region" description="Helical" evidence="6">
    <location>
        <begin position="462"/>
        <end position="482"/>
    </location>
</feature>
<protein>
    <submittedName>
        <fullName evidence="8">Transporter, NhaC family</fullName>
    </submittedName>
</protein>
<dbReference type="Proteomes" id="UP000184465">
    <property type="component" value="Unassembled WGS sequence"/>
</dbReference>
<feature type="transmembrane region" description="Helical" evidence="6">
    <location>
        <begin position="69"/>
        <end position="87"/>
    </location>
</feature>
<evidence type="ECO:0000313" key="8">
    <source>
        <dbReference type="EMBL" id="SHK15086.1"/>
    </source>
</evidence>
<evidence type="ECO:0000256" key="1">
    <source>
        <dbReference type="ARBA" id="ARBA00004651"/>
    </source>
</evidence>
<dbReference type="Pfam" id="PF03553">
    <property type="entry name" value="Na_H_antiporter"/>
    <property type="match status" value="1"/>
</dbReference>
<reference evidence="8 9" key="1">
    <citation type="submission" date="2016-11" db="EMBL/GenBank/DDBJ databases">
        <authorList>
            <person name="Jaros S."/>
            <person name="Januszkiewicz K."/>
            <person name="Wedrychowicz H."/>
        </authorList>
    </citation>
    <scope>NUCLEOTIDE SEQUENCE [LARGE SCALE GENOMIC DNA]</scope>
    <source>
        <strain evidence="8 9">DSM 15212</strain>
    </source>
</reference>
<accession>A0A1M6Q4N6</accession>
<feature type="transmembrane region" description="Helical" evidence="6">
    <location>
        <begin position="108"/>
        <end position="132"/>
    </location>
</feature>
<feature type="transmembrane region" description="Helical" evidence="6">
    <location>
        <begin position="329"/>
        <end position="351"/>
    </location>
</feature>
<dbReference type="InterPro" id="IPR018461">
    <property type="entry name" value="Na/H_Antiport_NhaC-like_C"/>
</dbReference>
<name>A0A1M6Q4N6_PARC5</name>
<keyword evidence="4 6" id="KW-1133">Transmembrane helix</keyword>
<evidence type="ECO:0000313" key="9">
    <source>
        <dbReference type="Proteomes" id="UP000184465"/>
    </source>
</evidence>
<dbReference type="EMBL" id="FRAG01000030">
    <property type="protein sequence ID" value="SHK15086.1"/>
    <property type="molecule type" value="Genomic_DNA"/>
</dbReference>
<evidence type="ECO:0000256" key="3">
    <source>
        <dbReference type="ARBA" id="ARBA00022692"/>
    </source>
</evidence>
<evidence type="ECO:0000256" key="4">
    <source>
        <dbReference type="ARBA" id="ARBA00022989"/>
    </source>
</evidence>
<feature type="transmembrane region" description="Helical" evidence="6">
    <location>
        <begin position="30"/>
        <end position="49"/>
    </location>
</feature>
<dbReference type="PANTHER" id="PTHR43478">
    <property type="entry name" value="NA+/H+ ANTIPORTER-RELATED"/>
    <property type="match status" value="1"/>
</dbReference>
<feature type="domain" description="Na+/H+ antiporter NhaC-like C-terminal" evidence="7">
    <location>
        <begin position="158"/>
        <end position="481"/>
    </location>
</feature>
<dbReference type="AlphaFoldDB" id="A0A1M6Q4N6"/>
<dbReference type="OrthoDB" id="9762978at2"/>
<sequence>MENGFGILTLLPPLVAIVLCFITKRVLVSLFLGILTGGIILSGGNPFAGIEYSLDTVVGSITDDWNARLLLFNLLMGAGVAFIWKMGGSKALTQWARKRIKSRKSASVGAWLLGIIVFFNDYCNAAIVGNVFRDISEENRISSERLSYILDSTAAPVATFFISDWIAFQISMIKSGMDAAQITSISAFEIYLKSIPFNLYCIFAVLFVGIVVITGKDFGPMLKAEHRTITTGKTVREGAQPMMDVGYELGEPKDVKPKILTFFLPLIVLVGVTMFGFYWTGRPGANIMEILGNSDPAKALLWGAFAMTITGIAMALSQKIMNLKETMDTFLEGLKLMLLACAILVLAWSLGTVTGDMKLADYIITLIGGSMPYWLLPIVIFLFGMFISFSTGTSWGTMTILTPIAIPLAYKITGDMGTASVMAGVVFSGAIFGDHCSPISDTTVLASIFSGADHIDHVSTQIPYAITAAFVALLMYLIYGIVGIGPVVLIPLGLIILGGLMYILSGYYSKKYGIDSISKQSTNS</sequence>
<dbReference type="RefSeq" id="WP_073150309.1">
    <property type="nucleotide sequence ID" value="NZ_FRAG01000030.1"/>
</dbReference>
<feature type="transmembrane region" description="Helical" evidence="6">
    <location>
        <begin position="488"/>
        <end position="509"/>
    </location>
</feature>
<feature type="transmembrane region" description="Helical" evidence="6">
    <location>
        <begin position="299"/>
        <end position="317"/>
    </location>
</feature>
<dbReference type="PANTHER" id="PTHR43478:SF1">
    <property type="entry name" value="NA+_H+ ANTIPORTER NHAC-LIKE C-TERMINAL DOMAIN-CONTAINING PROTEIN"/>
    <property type="match status" value="1"/>
</dbReference>
<gene>
    <name evidence="8" type="ORF">SAMN02745912_02416</name>
</gene>
<feature type="transmembrane region" description="Helical" evidence="6">
    <location>
        <begin position="197"/>
        <end position="215"/>
    </location>
</feature>
<feature type="transmembrane region" description="Helical" evidence="6">
    <location>
        <begin position="6"/>
        <end position="23"/>
    </location>
</feature>
<keyword evidence="3 6" id="KW-0812">Transmembrane</keyword>
<feature type="transmembrane region" description="Helical" evidence="6">
    <location>
        <begin position="259"/>
        <end position="279"/>
    </location>
</feature>
<comment type="subcellular location">
    <subcellularLocation>
        <location evidence="1">Cell membrane</location>
        <topology evidence="1">Multi-pass membrane protein</topology>
    </subcellularLocation>
</comment>
<dbReference type="GO" id="GO:0005886">
    <property type="term" value="C:plasma membrane"/>
    <property type="evidence" value="ECO:0007669"/>
    <property type="project" value="UniProtKB-SubCell"/>
</dbReference>